<proteinExistence type="inferred from homology"/>
<dbReference type="EMBL" id="PZAO01000008">
    <property type="protein sequence ID" value="PTG70130.1"/>
    <property type="molecule type" value="Genomic_DNA"/>
</dbReference>
<dbReference type="Proteomes" id="UP000242008">
    <property type="component" value="Unassembled WGS sequence"/>
</dbReference>
<dbReference type="Gene3D" id="1.10.3470.10">
    <property type="entry name" value="ABC transporter involved in vitamin B12 uptake, BtuC"/>
    <property type="match status" value="1"/>
</dbReference>
<evidence type="ECO:0000256" key="5">
    <source>
        <dbReference type="ARBA" id="ARBA00022692"/>
    </source>
</evidence>
<evidence type="ECO:0000256" key="8">
    <source>
        <dbReference type="SAM" id="Phobius"/>
    </source>
</evidence>
<sequence length="321" mass="34926">MQKNKKRDLITFGLWGFLLILVVLYSLFGFMDWTFPYAQTLVLEVRLPRVLLALLSGMGLTLAGCLFQLILNNPLADSFTLGLANGTTLGAAVTVFLGLSFIWIAPIAILFGLVSLMIVIFVAQIISKGYPTRMLILSGIMIGAMMNACLYLLVQFNPRKLQNILNYMFGGFAAAEMREVLLIGSALILALVLVGGLLPQLKLLQLNVLSSQGLGVKTERLSMVTLVIATALSATIIGYVGVIGFIGIVIPQLVQRITFGGLETKIIFNLLIGGTVMVFADSLGSQLFAPIQLPASIVLAILGIPFMFYLMWMENKKIHHV</sequence>
<evidence type="ECO:0000313" key="16">
    <source>
        <dbReference type="Proteomes" id="UP001240157"/>
    </source>
</evidence>
<dbReference type="SUPFAM" id="SSF81345">
    <property type="entry name" value="ABC transporter involved in vitamin B12 uptake, BtuC"/>
    <property type="match status" value="1"/>
</dbReference>
<organism evidence="10 15">
    <name type="scientific">Staphylococcus chromogenes</name>
    <name type="common">Staphylococcus hyicus subsp. chromogenes</name>
    <dbReference type="NCBI Taxonomy" id="46126"/>
    <lineage>
        <taxon>Bacteria</taxon>
        <taxon>Bacillati</taxon>
        <taxon>Bacillota</taxon>
        <taxon>Bacilli</taxon>
        <taxon>Bacillales</taxon>
        <taxon>Staphylococcaceae</taxon>
        <taxon>Staphylococcus</taxon>
    </lineage>
</organism>
<comment type="caution">
    <text evidence="10">The sequence shown here is derived from an EMBL/GenBank/DDBJ whole genome shotgun (WGS) entry which is preliminary data.</text>
</comment>
<dbReference type="CDD" id="cd06550">
    <property type="entry name" value="TM_ABC_iron-siderophores_like"/>
    <property type="match status" value="1"/>
</dbReference>
<evidence type="ECO:0000256" key="6">
    <source>
        <dbReference type="ARBA" id="ARBA00022989"/>
    </source>
</evidence>
<dbReference type="AlphaFoldDB" id="A0AAE5W8Y8"/>
<feature type="transmembrane region" description="Helical" evidence="8">
    <location>
        <begin position="12"/>
        <end position="31"/>
    </location>
</feature>
<evidence type="ECO:0000313" key="9">
    <source>
        <dbReference type="EMBL" id="MDQ7175951.1"/>
    </source>
</evidence>
<feature type="transmembrane region" description="Helical" evidence="8">
    <location>
        <begin position="291"/>
        <end position="312"/>
    </location>
</feature>
<reference evidence="13 14" key="1">
    <citation type="journal article" date="2016" name="Front. Microbiol.">
        <title>Comprehensive Phylogenetic Analysis of Bovine Non-aureus Staphylococci Species Based on Whole-Genome Sequencing.</title>
        <authorList>
            <person name="Naushad S."/>
            <person name="Barkema H.W."/>
            <person name="Luby C."/>
            <person name="Condas L.A."/>
            <person name="Nobrega D.B."/>
            <person name="Carson D.A."/>
            <person name="De Buck J."/>
        </authorList>
    </citation>
    <scope>NUCLEOTIDE SEQUENCE [LARGE SCALE GENOMIC DNA]</scope>
    <source>
        <strain evidence="11 14">SNUC 105</strain>
        <strain evidence="12 13">SNUC 1363</strain>
        <strain evidence="10 15">SNUC 505</strain>
    </source>
</reference>
<evidence type="ECO:0000313" key="10">
    <source>
        <dbReference type="EMBL" id="PTG15591.1"/>
    </source>
</evidence>
<keyword evidence="3" id="KW-0813">Transport</keyword>
<evidence type="ECO:0000256" key="3">
    <source>
        <dbReference type="ARBA" id="ARBA00022448"/>
    </source>
</evidence>
<name>A0AAE5W8Y8_STACR</name>
<feature type="transmembrane region" description="Helical" evidence="8">
    <location>
        <begin position="266"/>
        <end position="285"/>
    </location>
</feature>
<evidence type="ECO:0000313" key="15">
    <source>
        <dbReference type="Proteomes" id="UP000242704"/>
    </source>
</evidence>
<dbReference type="EMBL" id="PZBZ01000017">
    <property type="protein sequence ID" value="PTG15591.1"/>
    <property type="molecule type" value="Genomic_DNA"/>
</dbReference>
<dbReference type="GO" id="GO:0022857">
    <property type="term" value="F:transmembrane transporter activity"/>
    <property type="evidence" value="ECO:0007669"/>
    <property type="project" value="InterPro"/>
</dbReference>
<dbReference type="GO" id="GO:0005886">
    <property type="term" value="C:plasma membrane"/>
    <property type="evidence" value="ECO:0007669"/>
    <property type="project" value="UniProtKB-SubCell"/>
</dbReference>
<dbReference type="InterPro" id="IPR000522">
    <property type="entry name" value="ABC_transptr_permease_BtuC"/>
</dbReference>
<keyword evidence="5 8" id="KW-0812">Transmembrane</keyword>
<keyword evidence="4" id="KW-1003">Cell membrane</keyword>
<evidence type="ECO:0000256" key="1">
    <source>
        <dbReference type="ARBA" id="ARBA00004651"/>
    </source>
</evidence>
<gene>
    <name evidence="11" type="ORF">BU638_05810</name>
    <name evidence="10" type="ORF">BU653_04370</name>
    <name evidence="12" type="ORF">BU676_04780</name>
    <name evidence="9" type="ORF">RCF65_08125</name>
</gene>
<dbReference type="Proteomes" id="UP000242144">
    <property type="component" value="Unassembled WGS sequence"/>
</dbReference>
<comment type="similarity">
    <text evidence="2">Belongs to the binding-protein-dependent transport system permease family. FecCD subfamily.</text>
</comment>
<evidence type="ECO:0000256" key="7">
    <source>
        <dbReference type="ARBA" id="ARBA00023136"/>
    </source>
</evidence>
<dbReference type="InterPro" id="IPR037294">
    <property type="entry name" value="ABC_BtuC-like"/>
</dbReference>
<evidence type="ECO:0000313" key="12">
    <source>
        <dbReference type="EMBL" id="PTG70130.1"/>
    </source>
</evidence>
<dbReference type="PANTHER" id="PTHR30472">
    <property type="entry name" value="FERRIC ENTEROBACTIN TRANSPORT SYSTEM PERMEASE PROTEIN"/>
    <property type="match status" value="1"/>
</dbReference>
<dbReference type="Proteomes" id="UP001240157">
    <property type="component" value="Unassembled WGS sequence"/>
</dbReference>
<evidence type="ECO:0000256" key="4">
    <source>
        <dbReference type="ARBA" id="ARBA00022475"/>
    </source>
</evidence>
<keyword evidence="13" id="KW-1185">Reference proteome</keyword>
<dbReference type="PANTHER" id="PTHR30472:SF25">
    <property type="entry name" value="ABC TRANSPORTER PERMEASE PROTEIN MJ0876-RELATED"/>
    <property type="match status" value="1"/>
</dbReference>
<dbReference type="GO" id="GO:0033214">
    <property type="term" value="P:siderophore-iron import into cell"/>
    <property type="evidence" value="ECO:0007669"/>
    <property type="project" value="TreeGrafter"/>
</dbReference>
<dbReference type="Pfam" id="PF01032">
    <property type="entry name" value="FecCD"/>
    <property type="match status" value="1"/>
</dbReference>
<evidence type="ECO:0000256" key="2">
    <source>
        <dbReference type="ARBA" id="ARBA00007935"/>
    </source>
</evidence>
<evidence type="ECO:0000313" key="11">
    <source>
        <dbReference type="EMBL" id="PTG27578.1"/>
    </source>
</evidence>
<keyword evidence="7 8" id="KW-0472">Membrane</keyword>
<reference evidence="10" key="2">
    <citation type="submission" date="2018-03" db="EMBL/GenBank/DDBJ databases">
        <authorList>
            <person name="Naushad S."/>
        </authorList>
    </citation>
    <scope>NUCLEOTIDE SEQUENCE</scope>
    <source>
        <strain evidence="11">SNUC 105</strain>
        <strain evidence="12">SNUC 1363</strain>
        <strain evidence="10">SNUC 505</strain>
    </source>
</reference>
<comment type="subcellular location">
    <subcellularLocation>
        <location evidence="1">Cell membrane</location>
        <topology evidence="1">Multi-pass membrane protein</topology>
    </subcellularLocation>
</comment>
<feature type="transmembrane region" description="Helical" evidence="8">
    <location>
        <begin position="92"/>
        <end position="122"/>
    </location>
</feature>
<protein>
    <submittedName>
        <fullName evidence="10">Iron ABC transporter permease</fullName>
    </submittedName>
</protein>
<feature type="transmembrane region" description="Helical" evidence="8">
    <location>
        <begin position="134"/>
        <end position="154"/>
    </location>
</feature>
<evidence type="ECO:0000313" key="13">
    <source>
        <dbReference type="Proteomes" id="UP000242008"/>
    </source>
</evidence>
<dbReference type="EMBL" id="PZCM01000005">
    <property type="protein sequence ID" value="PTG27578.1"/>
    <property type="molecule type" value="Genomic_DNA"/>
</dbReference>
<feature type="transmembrane region" description="Helical" evidence="8">
    <location>
        <begin position="51"/>
        <end position="71"/>
    </location>
</feature>
<evidence type="ECO:0000313" key="14">
    <source>
        <dbReference type="Proteomes" id="UP000242144"/>
    </source>
</evidence>
<feature type="transmembrane region" description="Helical" evidence="8">
    <location>
        <begin position="221"/>
        <end position="254"/>
    </location>
</feature>
<keyword evidence="6 8" id="KW-1133">Transmembrane helix</keyword>
<dbReference type="Proteomes" id="UP000242704">
    <property type="component" value="Unassembled WGS sequence"/>
</dbReference>
<reference evidence="9 16" key="3">
    <citation type="submission" date="2023-08" db="EMBL/GenBank/DDBJ databases">
        <title>Whole genome sequencing of Staphylococcus chromogenes NNSch 2386.</title>
        <authorList>
            <person name="Kropotov V.S."/>
            <person name="Boriskina E.V."/>
            <person name="Gordinskaya N.A."/>
            <person name="Shkurkina I.S."/>
            <person name="Kryazhev D.V."/>
            <person name="Alekseeva A.E."/>
            <person name="Makhova M.A."/>
        </authorList>
    </citation>
    <scope>NUCLEOTIDE SEQUENCE [LARGE SCALE GENOMIC DNA]</scope>
    <source>
        <strain evidence="9 16">NNSch 2386</strain>
    </source>
</reference>
<accession>A0AAE5W8Y8</accession>
<dbReference type="RefSeq" id="WP_037572773.1">
    <property type="nucleotide sequence ID" value="NZ_BMDK01000001.1"/>
</dbReference>
<dbReference type="EMBL" id="JAVGJF010000051">
    <property type="protein sequence ID" value="MDQ7175951.1"/>
    <property type="molecule type" value="Genomic_DNA"/>
</dbReference>
<feature type="transmembrane region" description="Helical" evidence="8">
    <location>
        <begin position="180"/>
        <end position="201"/>
    </location>
</feature>